<comment type="caution">
    <text evidence="1">The sequence shown here is derived from an EMBL/GenBank/DDBJ whole genome shotgun (WGS) entry which is preliminary data.</text>
</comment>
<dbReference type="AlphaFoldDB" id="A0A5C7E7G1"/>
<sequence>NAIICGNGPSLKDIDYSRLPKEYDVFRCNQFYFEEKYYLGKNIKYVFFNPFVFFEQYYTAKKLIEKKEYDIENIICSTFNLPTVDNENFIKNFNAYFCDAHLGYEILHNIKDFLAFIKYNEIYENNRITSGIYMCAIAIALGYKNIYLCGIDFYNDKNNMYGFDNKKENLLKLNPAFLKKDSVYVKHSKEFDLKALNFLKDKYNINFYSLNNNNELSKYIPLAPNANNNFILIDKDKDCINDVLIPE</sequence>
<evidence type="ECO:0000313" key="2">
    <source>
        <dbReference type="Proteomes" id="UP000321629"/>
    </source>
</evidence>
<dbReference type="Proteomes" id="UP000321629">
    <property type="component" value="Unassembled WGS sequence"/>
</dbReference>
<evidence type="ECO:0000313" key="1">
    <source>
        <dbReference type="EMBL" id="TXE89740.1"/>
    </source>
</evidence>
<keyword evidence="1" id="KW-0808">Transferase</keyword>
<dbReference type="EMBL" id="VOWJ01000011">
    <property type="protein sequence ID" value="TXE89740.1"/>
    <property type="molecule type" value="Genomic_DNA"/>
</dbReference>
<feature type="non-terminal residue" evidence="1">
    <location>
        <position position="247"/>
    </location>
</feature>
<accession>A0A5C7E7G1</accession>
<organism evidence="1 2">
    <name type="scientific">Campylobacter volucris</name>
    <dbReference type="NCBI Taxonomy" id="1031542"/>
    <lineage>
        <taxon>Bacteria</taxon>
        <taxon>Pseudomonadati</taxon>
        <taxon>Campylobacterota</taxon>
        <taxon>Epsilonproteobacteria</taxon>
        <taxon>Campylobacterales</taxon>
        <taxon>Campylobacteraceae</taxon>
        <taxon>Campylobacter</taxon>
    </lineage>
</organism>
<feature type="non-terminal residue" evidence="1">
    <location>
        <position position="1"/>
    </location>
</feature>
<dbReference type="SUPFAM" id="SSF102414">
    <property type="entry name" value="Alpha-2,3/8-sialyltransferase CstII"/>
    <property type="match status" value="1"/>
</dbReference>
<protein>
    <submittedName>
        <fullName evidence="1">Alpha-2,3 sialyltransferase</fullName>
    </submittedName>
</protein>
<dbReference type="InterPro" id="IPR036715">
    <property type="entry name" value="A-2_3-sialylTrfase_sf"/>
</dbReference>
<dbReference type="Pfam" id="PF06002">
    <property type="entry name" value="CST-I"/>
    <property type="match status" value="1"/>
</dbReference>
<keyword evidence="1" id="KW-0328">Glycosyltransferase</keyword>
<dbReference type="Gene3D" id="3.90.1480.10">
    <property type="entry name" value="Alpha-2,3-sialyltransferase"/>
    <property type="match status" value="1"/>
</dbReference>
<dbReference type="InterPro" id="IPR009251">
    <property type="entry name" value="A-2_3-sialyltransferase"/>
</dbReference>
<proteinExistence type="predicted"/>
<dbReference type="GO" id="GO:0016757">
    <property type="term" value="F:glycosyltransferase activity"/>
    <property type="evidence" value="ECO:0007669"/>
    <property type="project" value="UniProtKB-KW"/>
</dbReference>
<gene>
    <name evidence="1" type="ORF">FPD38_00630</name>
</gene>
<reference evidence="1 2" key="1">
    <citation type="submission" date="2019-07" db="EMBL/GenBank/DDBJ databases">
        <title>Rapid identification of Enteric Bacteria from Whole Genome Sequences (WGS) using Average Nucleotide Identity (ANI).</title>
        <authorList>
            <person name="Lane C."/>
        </authorList>
    </citation>
    <scope>NUCLEOTIDE SEQUENCE [LARGE SCALE GENOMIC DNA]</scope>
    <source>
        <strain evidence="1 2">2016D-0084</strain>
    </source>
</reference>
<name>A0A5C7E7G1_9BACT</name>